<feature type="region of interest" description="Disordered" evidence="1">
    <location>
        <begin position="17"/>
        <end position="43"/>
    </location>
</feature>
<dbReference type="GeneID" id="100382221"/>
<feature type="region of interest" description="Disordered" evidence="1">
    <location>
        <begin position="196"/>
        <end position="220"/>
    </location>
</feature>
<accession>C0P5K0</accession>
<evidence type="ECO:0000313" key="2">
    <source>
        <dbReference type="EMBL" id="ACN28266.1"/>
    </source>
</evidence>
<dbReference type="HOGENOM" id="CLU_1257710_0_0_1"/>
<proteinExistence type="evidence at transcript level"/>
<name>C0P5K0_MAIZE</name>
<dbReference type="KEGG" id="zma:100382221"/>
<organism evidence="2">
    <name type="scientific">Zea mays</name>
    <name type="common">Maize</name>
    <dbReference type="NCBI Taxonomy" id="4577"/>
    <lineage>
        <taxon>Eukaryota</taxon>
        <taxon>Viridiplantae</taxon>
        <taxon>Streptophyta</taxon>
        <taxon>Embryophyta</taxon>
        <taxon>Tracheophyta</taxon>
        <taxon>Spermatophyta</taxon>
        <taxon>Magnoliopsida</taxon>
        <taxon>Liliopsida</taxon>
        <taxon>Poales</taxon>
        <taxon>Poaceae</taxon>
        <taxon>PACMAD clade</taxon>
        <taxon>Panicoideae</taxon>
        <taxon>Andropogonodae</taxon>
        <taxon>Andropogoneae</taxon>
        <taxon>Tripsacinae</taxon>
        <taxon>Zea</taxon>
    </lineage>
</organism>
<dbReference type="AlphaFoldDB" id="C0P5K0"/>
<evidence type="ECO:0000256" key="1">
    <source>
        <dbReference type="SAM" id="MobiDB-lite"/>
    </source>
</evidence>
<sequence length="220" mass="23362">MCARSIALASLGLRVPASGSSPSSSAPIHAASPSLSSPSRDPRREASMWPRVLPLLLPRGAQPCRASLPWLFHSPALPHRRSPISMVARPPVLWPCRASWSSPRPAKLPCARPATPLSLAARVPLLAKAPARSLRSCFRGGRSSSSGARAPSPWCSASSPMARRAPLLSPPARAPYGVHLPGKSSLFPLPWRVSSSTSGRRLRARPQTVVRPILSPSRGS</sequence>
<dbReference type="RefSeq" id="NP_001168448.1">
    <property type="nucleotide sequence ID" value="NM_001174977.1"/>
</dbReference>
<reference evidence="2" key="1">
    <citation type="journal article" date="2009" name="PLoS Genet.">
        <title>Sequencing, mapping, and analysis of 27,455 maize full-length cDNAs.</title>
        <authorList>
            <person name="Soderlund C."/>
            <person name="Descour A."/>
            <person name="Kudrna D."/>
            <person name="Bomhoff M."/>
            <person name="Boyd L."/>
            <person name="Currie J."/>
            <person name="Angelova A."/>
            <person name="Collura K."/>
            <person name="Wissotski M."/>
            <person name="Ashley E."/>
            <person name="Morrow D."/>
            <person name="Fernandes J."/>
            <person name="Walbot V."/>
            <person name="Yu Y."/>
        </authorList>
    </citation>
    <scope>NUCLEOTIDE SEQUENCE</scope>
    <source>
        <strain evidence="2">B73</strain>
    </source>
</reference>
<dbReference type="EMBL" id="BT063569">
    <property type="protein sequence ID" value="ACN28266.1"/>
    <property type="molecule type" value="mRNA"/>
</dbReference>
<protein>
    <submittedName>
        <fullName evidence="2">Uncharacterized protein</fullName>
    </submittedName>
</protein>
<feature type="compositionally biased region" description="Low complexity" evidence="1">
    <location>
        <begin position="17"/>
        <end position="39"/>
    </location>
</feature>